<protein>
    <recommendedName>
        <fullName evidence="2">Thioredoxin domain-containing protein</fullName>
    </recommendedName>
</protein>
<dbReference type="KEGG" id="pta:HPL003_17095"/>
<dbReference type="InterPro" id="IPR036249">
    <property type="entry name" value="Thioredoxin-like_sf"/>
</dbReference>
<organism evidence="3 4">
    <name type="scientific">Paenibacillus terrae (strain HPL-003)</name>
    <dbReference type="NCBI Taxonomy" id="985665"/>
    <lineage>
        <taxon>Bacteria</taxon>
        <taxon>Bacillati</taxon>
        <taxon>Bacillota</taxon>
        <taxon>Bacilli</taxon>
        <taxon>Bacillales</taxon>
        <taxon>Paenibacillaceae</taxon>
        <taxon>Paenibacillus</taxon>
    </lineage>
</organism>
<evidence type="ECO:0000259" key="2">
    <source>
        <dbReference type="Pfam" id="PF00085"/>
    </source>
</evidence>
<gene>
    <name evidence="3" type="ordered locus">HPL003_17095</name>
</gene>
<reference evidence="4" key="1">
    <citation type="submission" date="2011-11" db="EMBL/GenBank/DDBJ databases">
        <title>Complete sequence of Paenibacillus terrae HPL-003.</title>
        <authorList>
            <person name="Shin S.H."/>
            <person name="Kim S."/>
            <person name="Kim J.Y."/>
        </authorList>
    </citation>
    <scope>NUCLEOTIDE SEQUENCE [LARGE SCALE GENOMIC DNA]</scope>
    <source>
        <strain evidence="4">HPL-003</strain>
    </source>
</reference>
<dbReference type="Pfam" id="PF00085">
    <property type="entry name" value="Thioredoxin"/>
    <property type="match status" value="1"/>
</dbReference>
<evidence type="ECO:0000313" key="3">
    <source>
        <dbReference type="EMBL" id="AET60163.1"/>
    </source>
</evidence>
<sequence>MALNTQKSNKKKLIPVIGFFVVLVILLGVLLALNSGTKNKLYGVSTASLKPATQELLNDPNYQQIIKPEDLQSKIDKKENFFVYHFASDCVHCRATTPKLMPLSKQENITMHEFNLREYEDGWDKYKIEYTPTLIYYEKGVEKERMVGGLKESPSDNGYTLDDFKAFFEKYKKDVTS</sequence>
<reference evidence="3 4" key="3">
    <citation type="journal article" date="2012" name="J. Bacteriol.">
        <title>Genome Sequence of Paenibacillus terrae HPL-003, a Xylanase-Producing Bacterium Isolated from Soil Found in Forest Residue.</title>
        <authorList>
            <person name="Shin S.H."/>
            <person name="Kim S."/>
            <person name="Kim J.Y."/>
            <person name="Song H.Y."/>
            <person name="Cho S.J."/>
            <person name="Kim D.R."/>
            <person name="Lee K.I."/>
            <person name="Lim H.K."/>
            <person name="Park N.J."/>
            <person name="Hwang I.T."/>
            <person name="Yang K.S."/>
        </authorList>
    </citation>
    <scope>NUCLEOTIDE SEQUENCE [LARGE SCALE GENOMIC DNA]</scope>
    <source>
        <strain evidence="3 4">HPL-003</strain>
    </source>
</reference>
<dbReference type="eggNOG" id="COG0526">
    <property type="taxonomic scope" value="Bacteria"/>
</dbReference>
<dbReference type="STRING" id="985665.HPL003_17095"/>
<name>G7W4K6_PAETH</name>
<dbReference type="Proteomes" id="UP000005876">
    <property type="component" value="Chromosome"/>
</dbReference>
<proteinExistence type="predicted"/>
<dbReference type="EMBL" id="CP003107">
    <property type="protein sequence ID" value="AET60163.1"/>
    <property type="molecule type" value="Genomic_DNA"/>
</dbReference>
<feature type="transmembrane region" description="Helical" evidence="1">
    <location>
        <begin position="12"/>
        <end position="33"/>
    </location>
</feature>
<dbReference type="HOGENOM" id="CLU_121850_1_0_9"/>
<dbReference type="CDD" id="cd02947">
    <property type="entry name" value="TRX_family"/>
    <property type="match status" value="1"/>
</dbReference>
<keyword evidence="1" id="KW-0812">Transmembrane</keyword>
<feature type="domain" description="Thioredoxin" evidence="2">
    <location>
        <begin position="66"/>
        <end position="151"/>
    </location>
</feature>
<evidence type="ECO:0000256" key="1">
    <source>
        <dbReference type="SAM" id="Phobius"/>
    </source>
</evidence>
<dbReference type="AlphaFoldDB" id="G7W4K6"/>
<keyword evidence="1" id="KW-0472">Membrane</keyword>
<reference key="2">
    <citation type="submission" date="2011-11" db="EMBL/GenBank/DDBJ databases">
        <authorList>
            <person name="Shin S.H."/>
            <person name="Kim S."/>
            <person name="Kim J.Y."/>
        </authorList>
    </citation>
    <scope>NUCLEOTIDE SEQUENCE</scope>
    <source>
        <strain>HPL-003</strain>
    </source>
</reference>
<keyword evidence="1" id="KW-1133">Transmembrane helix</keyword>
<accession>G7W4K6</accession>
<evidence type="ECO:0000313" key="4">
    <source>
        <dbReference type="Proteomes" id="UP000005876"/>
    </source>
</evidence>
<dbReference type="SUPFAM" id="SSF52833">
    <property type="entry name" value="Thioredoxin-like"/>
    <property type="match status" value="1"/>
</dbReference>
<dbReference type="InterPro" id="IPR013766">
    <property type="entry name" value="Thioredoxin_domain"/>
</dbReference>
<dbReference type="Gene3D" id="3.40.30.10">
    <property type="entry name" value="Glutaredoxin"/>
    <property type="match status" value="1"/>
</dbReference>